<dbReference type="STRING" id="1349421.OI18_04025"/>
<accession>A0A0C1L6P1</accession>
<reference evidence="2 3" key="1">
    <citation type="submission" date="2014-11" db="EMBL/GenBank/DDBJ databases">
        <title>Genome sequence of Flavihumibacter solisilvae 3-3.</title>
        <authorList>
            <person name="Zhou G."/>
            <person name="Li M."/>
            <person name="Wang G."/>
        </authorList>
    </citation>
    <scope>NUCLEOTIDE SEQUENCE [LARGE SCALE GENOMIC DNA]</scope>
    <source>
        <strain evidence="2 3">3-3</strain>
    </source>
</reference>
<organism evidence="2 3">
    <name type="scientific">Flavihumibacter solisilvae</name>
    <dbReference type="NCBI Taxonomy" id="1349421"/>
    <lineage>
        <taxon>Bacteria</taxon>
        <taxon>Pseudomonadati</taxon>
        <taxon>Bacteroidota</taxon>
        <taxon>Chitinophagia</taxon>
        <taxon>Chitinophagales</taxon>
        <taxon>Chitinophagaceae</taxon>
        <taxon>Flavihumibacter</taxon>
    </lineage>
</organism>
<dbReference type="OrthoDB" id="162220at2"/>
<dbReference type="PROSITE" id="PS51186">
    <property type="entry name" value="GNAT"/>
    <property type="match status" value="1"/>
</dbReference>
<dbReference type="AlphaFoldDB" id="A0A0C1L6P1"/>
<dbReference type="Gene3D" id="3.40.630.30">
    <property type="match status" value="1"/>
</dbReference>
<comment type="caution">
    <text evidence="2">The sequence shown here is derived from an EMBL/GenBank/DDBJ whole genome shotgun (WGS) entry which is preliminary data.</text>
</comment>
<sequence length="193" mass="22139">MKTIDLSAISFEPLTIDNWNGFTHLFGEKGACGNCWCMYHRLSKSAFNEGKVNNGNRNAMHKLVSSDRPAGILAFYEGQAIGWCALAPREDFLKLENSRVHKRIDDQPVWSIPCFFIDKKYRRMGISVALLKGVINYARTKGIKILEAYPTIPTQPSFPDSFVWVGLYKSFERAGFRIVDRKSKNRPMVRYYT</sequence>
<keyword evidence="2" id="KW-0808">Transferase</keyword>
<dbReference type="SUPFAM" id="SSF55729">
    <property type="entry name" value="Acyl-CoA N-acyltransferases (Nat)"/>
    <property type="match status" value="1"/>
</dbReference>
<dbReference type="RefSeq" id="WP_039137449.1">
    <property type="nucleotide sequence ID" value="NZ_JSVC01000004.1"/>
</dbReference>
<dbReference type="GO" id="GO:0016747">
    <property type="term" value="F:acyltransferase activity, transferring groups other than amino-acyl groups"/>
    <property type="evidence" value="ECO:0007669"/>
    <property type="project" value="InterPro"/>
</dbReference>
<dbReference type="Pfam" id="PF00583">
    <property type="entry name" value="Acetyltransf_1"/>
    <property type="match status" value="1"/>
</dbReference>
<protein>
    <submittedName>
        <fullName evidence="2">GNAT family acetyltransferase</fullName>
    </submittedName>
</protein>
<keyword evidence="3" id="KW-1185">Reference proteome</keyword>
<dbReference type="EMBL" id="JSVC01000004">
    <property type="protein sequence ID" value="KIC95812.1"/>
    <property type="molecule type" value="Genomic_DNA"/>
</dbReference>
<evidence type="ECO:0000313" key="3">
    <source>
        <dbReference type="Proteomes" id="UP000031408"/>
    </source>
</evidence>
<evidence type="ECO:0000313" key="2">
    <source>
        <dbReference type="EMBL" id="KIC95812.1"/>
    </source>
</evidence>
<name>A0A0C1L6P1_9BACT</name>
<evidence type="ECO:0000259" key="1">
    <source>
        <dbReference type="PROSITE" id="PS51186"/>
    </source>
</evidence>
<gene>
    <name evidence="2" type="ORF">OI18_04025</name>
</gene>
<dbReference type="CDD" id="cd04301">
    <property type="entry name" value="NAT_SF"/>
    <property type="match status" value="1"/>
</dbReference>
<proteinExistence type="predicted"/>
<feature type="domain" description="N-acetyltransferase" evidence="1">
    <location>
        <begin position="9"/>
        <end position="193"/>
    </location>
</feature>
<dbReference type="Proteomes" id="UP000031408">
    <property type="component" value="Unassembled WGS sequence"/>
</dbReference>
<dbReference type="InterPro" id="IPR000182">
    <property type="entry name" value="GNAT_dom"/>
</dbReference>
<dbReference type="InterPro" id="IPR016181">
    <property type="entry name" value="Acyl_CoA_acyltransferase"/>
</dbReference>